<keyword evidence="2" id="KW-1185">Reference proteome</keyword>
<protein>
    <submittedName>
        <fullName evidence="1">Uncharacterized protein</fullName>
    </submittedName>
</protein>
<accession>A0A1G6LWF3</accession>
<dbReference type="AlphaFoldDB" id="A0A1G6LWF3"/>
<evidence type="ECO:0000313" key="2">
    <source>
        <dbReference type="Proteomes" id="UP000199467"/>
    </source>
</evidence>
<proteinExistence type="predicted"/>
<dbReference type="Proteomes" id="UP000199467">
    <property type="component" value="Unassembled WGS sequence"/>
</dbReference>
<reference evidence="2" key="1">
    <citation type="submission" date="2016-10" db="EMBL/GenBank/DDBJ databases">
        <authorList>
            <person name="Varghese N."/>
            <person name="Submissions S."/>
        </authorList>
    </citation>
    <scope>NUCLEOTIDE SEQUENCE [LARGE SCALE GENOMIC DNA]</scope>
    <source>
        <strain evidence="2">DSM 26382</strain>
    </source>
</reference>
<name>A0A1G6LWF3_9GAMM</name>
<evidence type="ECO:0000313" key="1">
    <source>
        <dbReference type="EMBL" id="SDC47550.1"/>
    </source>
</evidence>
<dbReference type="InterPro" id="IPR058087">
    <property type="entry name" value="XAC2610_dom"/>
</dbReference>
<organism evidence="1 2">
    <name type="scientific">Ectopseudomonas chengduensis</name>
    <dbReference type="NCBI Taxonomy" id="489632"/>
    <lineage>
        <taxon>Bacteria</taxon>
        <taxon>Pseudomonadati</taxon>
        <taxon>Pseudomonadota</taxon>
        <taxon>Gammaproteobacteria</taxon>
        <taxon>Pseudomonadales</taxon>
        <taxon>Pseudomonadaceae</taxon>
        <taxon>Ectopseudomonas</taxon>
    </lineage>
</organism>
<gene>
    <name evidence="1" type="ORF">SAMN05216576_103197</name>
</gene>
<dbReference type="NCBIfam" id="NF047539">
    <property type="entry name" value="XAC2610_fam"/>
    <property type="match status" value="1"/>
</dbReference>
<sequence length="270" mass="30886">MPSYRPLAVLLLLPTLALADLPRFEPEPGRHAQVQQQGEGYFLLQPDGSHLELSIPEGNDAEPPSFAVEDYDFDGHPDLAIRVPAGMVNSAYHVYLYRPALRRFEQLQIPPALMERVNCAWLSELQPDSEERALYSHCRSGPRWYYDAYRFAESGAPWLYKTLQVRHDYDPDAPVFFPVFEKTLDPQGRVIASHAIDDGDQPITWTVPAPRLYLHARPEETSRTKAYLIEGDVCEVLDQQGRWLQIRYASRKGPLEHWVSLDEAYAQAQP</sequence>
<dbReference type="Pfam" id="PF01839">
    <property type="entry name" value="FG-GAP"/>
    <property type="match status" value="1"/>
</dbReference>
<dbReference type="EMBL" id="FMZQ01000003">
    <property type="protein sequence ID" value="SDC47550.1"/>
    <property type="molecule type" value="Genomic_DNA"/>
</dbReference>
<dbReference type="RefSeq" id="WP_017677157.1">
    <property type="nucleotide sequence ID" value="NZ_FMZQ01000003.1"/>
</dbReference>
<dbReference type="InterPro" id="IPR013517">
    <property type="entry name" value="FG-GAP"/>
</dbReference>